<evidence type="ECO:0000313" key="1">
    <source>
        <dbReference type="EMBL" id="KAJ8115771.1"/>
    </source>
</evidence>
<sequence length="244" mass="26257">MAKVGASTHGPSSWLYPMRINAANALEVCKLLQVGVCWFNATMGSPNKQTGCASAIDCMISQAYMVPPAGSQHLWLDERRQEPMHNIPWGGLEHTISSPQRHGSAAANNTEACHGVTNMMQDTNITQDQYRLQRPAADLLIPTSCGGGVTGGQLRIGSTCAAVESACGAPAAVQCCFDRSLLYTFVVDTTTEAEFQRLRALWGWNISGVEHGKALDLLKPSHRQEPPQCCALTGAYCPRQPSSP</sequence>
<name>A0ACC2IKR1_9PLEO</name>
<accession>A0ACC2IKR1</accession>
<protein>
    <submittedName>
        <fullName evidence="1">Uncharacterized protein</fullName>
    </submittedName>
</protein>
<evidence type="ECO:0000313" key="2">
    <source>
        <dbReference type="Proteomes" id="UP001153331"/>
    </source>
</evidence>
<proteinExistence type="predicted"/>
<comment type="caution">
    <text evidence="1">The sequence shown here is derived from an EMBL/GenBank/DDBJ whole genome shotgun (WGS) entry which is preliminary data.</text>
</comment>
<keyword evidence="2" id="KW-1185">Reference proteome</keyword>
<dbReference type="Proteomes" id="UP001153331">
    <property type="component" value="Unassembled WGS sequence"/>
</dbReference>
<reference evidence="1" key="1">
    <citation type="submission" date="2022-11" db="EMBL/GenBank/DDBJ databases">
        <title>Genome Sequence of Boeremia exigua.</title>
        <authorList>
            <person name="Buettner E."/>
        </authorList>
    </citation>
    <scope>NUCLEOTIDE SEQUENCE</scope>
    <source>
        <strain evidence="1">CU02</strain>
    </source>
</reference>
<gene>
    <name evidence="1" type="ORF">OPT61_g2664</name>
</gene>
<dbReference type="EMBL" id="JAPHNI010000123">
    <property type="protein sequence ID" value="KAJ8115771.1"/>
    <property type="molecule type" value="Genomic_DNA"/>
</dbReference>
<organism evidence="1 2">
    <name type="scientific">Boeremia exigua</name>
    <dbReference type="NCBI Taxonomy" id="749465"/>
    <lineage>
        <taxon>Eukaryota</taxon>
        <taxon>Fungi</taxon>
        <taxon>Dikarya</taxon>
        <taxon>Ascomycota</taxon>
        <taxon>Pezizomycotina</taxon>
        <taxon>Dothideomycetes</taxon>
        <taxon>Pleosporomycetidae</taxon>
        <taxon>Pleosporales</taxon>
        <taxon>Pleosporineae</taxon>
        <taxon>Didymellaceae</taxon>
        <taxon>Boeremia</taxon>
    </lineage>
</organism>